<proteinExistence type="predicted"/>
<accession>A0A1I1VA44</accession>
<evidence type="ECO:0000313" key="2">
    <source>
        <dbReference type="Proteomes" id="UP000198598"/>
    </source>
</evidence>
<keyword evidence="2" id="KW-1185">Reference proteome</keyword>
<dbReference type="OrthoDB" id="959939at2"/>
<dbReference type="AlphaFoldDB" id="A0A1I1VA44"/>
<organism evidence="1 2">
    <name type="scientific">Spirosoma endophyticum</name>
    <dbReference type="NCBI Taxonomy" id="662367"/>
    <lineage>
        <taxon>Bacteria</taxon>
        <taxon>Pseudomonadati</taxon>
        <taxon>Bacteroidota</taxon>
        <taxon>Cytophagia</taxon>
        <taxon>Cytophagales</taxon>
        <taxon>Cytophagaceae</taxon>
        <taxon>Spirosoma</taxon>
    </lineage>
</organism>
<protein>
    <submittedName>
        <fullName evidence="1">Uncharacterized protein</fullName>
    </submittedName>
</protein>
<sequence>MEGTGTTLEHRMLNDTLGAFGDGTNATVSAEQGILLLQGWLNALPGDVGAERILAEVAALRDHLKTGEYDGEKIRHLLLSMASHTQTLSHEPSVDGTTAHQLTQLAAALRNFTNQI</sequence>
<dbReference type="Proteomes" id="UP000198598">
    <property type="component" value="Unassembled WGS sequence"/>
</dbReference>
<gene>
    <name evidence="1" type="ORF">SAMN05216167_10794</name>
</gene>
<dbReference type="EMBL" id="FOLQ01000007">
    <property type="protein sequence ID" value="SFD79675.1"/>
    <property type="molecule type" value="Genomic_DNA"/>
</dbReference>
<dbReference type="RefSeq" id="WP_093828947.1">
    <property type="nucleotide sequence ID" value="NZ_FOLQ01000007.1"/>
</dbReference>
<name>A0A1I1VA44_9BACT</name>
<dbReference type="STRING" id="662367.SAMN05216167_10794"/>
<reference evidence="1 2" key="1">
    <citation type="submission" date="2016-10" db="EMBL/GenBank/DDBJ databases">
        <authorList>
            <person name="de Groot N.N."/>
        </authorList>
    </citation>
    <scope>NUCLEOTIDE SEQUENCE [LARGE SCALE GENOMIC DNA]</scope>
    <source>
        <strain evidence="1 2">DSM 26130</strain>
    </source>
</reference>
<evidence type="ECO:0000313" key="1">
    <source>
        <dbReference type="EMBL" id="SFD79675.1"/>
    </source>
</evidence>